<feature type="chain" id="PRO_5007527390" evidence="6">
    <location>
        <begin position="22"/>
        <end position="298"/>
    </location>
</feature>
<sequence length="298" mass="32250">MHIWVPGILLLIYCLVCRIFAAATSSAELKGLQTPDSNNWPIPSVKIVGGVVANITAAPYQVSIRNVNGQHFCGGTIISSRSVLTAAHCVIGTSRRLYVVAGVDKVNVGFLNPVTIAVVHKDFNNETMENDLAILRVGRDLDIDNVTRKALPIATILPPDGTLCTTSGWGSTYFDPGNAEASIDLRITDVPIYNLERCRFQLGYVPEGQICAGYEDGGHDSCQGDSGGPLECRGKLTGIVSWGLNCGKPRQPGAYTSVPFYKDWILLHTNSSPHSLADKNYILFILLISSIVQCLIFE</sequence>
<dbReference type="EMBL" id="GDHC01008593">
    <property type="protein sequence ID" value="JAQ10036.1"/>
    <property type="molecule type" value="Transcribed_RNA"/>
</dbReference>
<dbReference type="PANTHER" id="PTHR24276">
    <property type="entry name" value="POLYSERASE-RELATED"/>
    <property type="match status" value="1"/>
</dbReference>
<dbReference type="InterPro" id="IPR009003">
    <property type="entry name" value="Peptidase_S1_PA"/>
</dbReference>
<dbReference type="SUPFAM" id="SSF50494">
    <property type="entry name" value="Trypsin-like serine proteases"/>
    <property type="match status" value="1"/>
</dbReference>
<organism evidence="8">
    <name type="scientific">Lygus hesperus</name>
    <name type="common">Western plant bug</name>
    <dbReference type="NCBI Taxonomy" id="30085"/>
    <lineage>
        <taxon>Eukaryota</taxon>
        <taxon>Metazoa</taxon>
        <taxon>Ecdysozoa</taxon>
        <taxon>Arthropoda</taxon>
        <taxon>Hexapoda</taxon>
        <taxon>Insecta</taxon>
        <taxon>Pterygota</taxon>
        <taxon>Neoptera</taxon>
        <taxon>Paraneoptera</taxon>
        <taxon>Hemiptera</taxon>
        <taxon>Heteroptera</taxon>
        <taxon>Panheteroptera</taxon>
        <taxon>Cimicomorpha</taxon>
        <taxon>Miridae</taxon>
        <taxon>Mirini</taxon>
        <taxon>Lygus</taxon>
    </lineage>
</organism>
<dbReference type="Gene3D" id="2.40.10.10">
    <property type="entry name" value="Trypsin-like serine proteases"/>
    <property type="match status" value="1"/>
</dbReference>
<dbReference type="AlphaFoldDB" id="A0A146LTH5"/>
<gene>
    <name evidence="8" type="primary">AAEL007818</name>
    <name evidence="8" type="ORF">g.26425</name>
</gene>
<protein>
    <submittedName>
        <fullName evidence="8">Trypsin 3A1</fullName>
    </submittedName>
</protein>
<accession>A0A146LTH5</accession>
<dbReference type="GO" id="GO:0006508">
    <property type="term" value="P:proteolysis"/>
    <property type="evidence" value="ECO:0007669"/>
    <property type="project" value="UniProtKB-KW"/>
</dbReference>
<dbReference type="InterPro" id="IPR043504">
    <property type="entry name" value="Peptidase_S1_PA_chymotrypsin"/>
</dbReference>
<dbReference type="Pfam" id="PF00089">
    <property type="entry name" value="Trypsin"/>
    <property type="match status" value="1"/>
</dbReference>
<dbReference type="FunFam" id="2.40.10.10:FF:000068">
    <property type="entry name" value="transmembrane protease serine 2"/>
    <property type="match status" value="1"/>
</dbReference>
<dbReference type="InterPro" id="IPR001314">
    <property type="entry name" value="Peptidase_S1A"/>
</dbReference>
<evidence type="ECO:0000256" key="2">
    <source>
        <dbReference type="ARBA" id="ARBA00022801"/>
    </source>
</evidence>
<keyword evidence="4" id="KW-1015">Disulfide bond</keyword>
<evidence type="ECO:0000259" key="7">
    <source>
        <dbReference type="PROSITE" id="PS50240"/>
    </source>
</evidence>
<dbReference type="GO" id="GO:0004252">
    <property type="term" value="F:serine-type endopeptidase activity"/>
    <property type="evidence" value="ECO:0007669"/>
    <property type="project" value="InterPro"/>
</dbReference>
<dbReference type="PROSITE" id="PS00134">
    <property type="entry name" value="TRYPSIN_HIS"/>
    <property type="match status" value="1"/>
</dbReference>
<dbReference type="FunFam" id="2.40.10.10:FF:000002">
    <property type="entry name" value="Transmembrane protease serine"/>
    <property type="match status" value="1"/>
</dbReference>
<feature type="domain" description="Peptidase S1" evidence="7">
    <location>
        <begin position="47"/>
        <end position="270"/>
    </location>
</feature>
<evidence type="ECO:0000256" key="5">
    <source>
        <dbReference type="ARBA" id="ARBA00024195"/>
    </source>
</evidence>
<evidence type="ECO:0000256" key="3">
    <source>
        <dbReference type="ARBA" id="ARBA00022825"/>
    </source>
</evidence>
<dbReference type="InterPro" id="IPR050430">
    <property type="entry name" value="Peptidase_S1"/>
</dbReference>
<evidence type="ECO:0000256" key="4">
    <source>
        <dbReference type="ARBA" id="ARBA00023157"/>
    </source>
</evidence>
<keyword evidence="1" id="KW-0645">Protease</keyword>
<evidence type="ECO:0000256" key="6">
    <source>
        <dbReference type="SAM" id="SignalP"/>
    </source>
</evidence>
<keyword evidence="6" id="KW-0732">Signal</keyword>
<evidence type="ECO:0000313" key="8">
    <source>
        <dbReference type="EMBL" id="JAQ10036.1"/>
    </source>
</evidence>
<keyword evidence="2" id="KW-0378">Hydrolase</keyword>
<feature type="signal peptide" evidence="6">
    <location>
        <begin position="1"/>
        <end position="21"/>
    </location>
</feature>
<evidence type="ECO:0000256" key="1">
    <source>
        <dbReference type="ARBA" id="ARBA00022670"/>
    </source>
</evidence>
<dbReference type="SMART" id="SM00020">
    <property type="entry name" value="Tryp_SPc"/>
    <property type="match status" value="1"/>
</dbReference>
<dbReference type="CDD" id="cd00190">
    <property type="entry name" value="Tryp_SPc"/>
    <property type="match status" value="1"/>
</dbReference>
<dbReference type="InterPro" id="IPR001254">
    <property type="entry name" value="Trypsin_dom"/>
</dbReference>
<dbReference type="PROSITE" id="PS50240">
    <property type="entry name" value="TRYPSIN_DOM"/>
    <property type="match status" value="1"/>
</dbReference>
<comment type="similarity">
    <text evidence="5">Belongs to the peptidase S1 family. CLIP subfamily.</text>
</comment>
<dbReference type="PRINTS" id="PR00722">
    <property type="entry name" value="CHYMOTRYPSIN"/>
</dbReference>
<dbReference type="InterPro" id="IPR018114">
    <property type="entry name" value="TRYPSIN_HIS"/>
</dbReference>
<dbReference type="PANTHER" id="PTHR24276:SF91">
    <property type="entry name" value="AT26814P-RELATED"/>
    <property type="match status" value="1"/>
</dbReference>
<reference evidence="8" key="1">
    <citation type="journal article" date="2016" name="Gigascience">
        <title>De novo construction of an expanded transcriptome assembly for the western tarnished plant bug, Lygus hesperus.</title>
        <authorList>
            <person name="Tassone E.E."/>
            <person name="Geib S.M."/>
            <person name="Hall B."/>
            <person name="Fabrick J.A."/>
            <person name="Brent C.S."/>
            <person name="Hull J.J."/>
        </authorList>
    </citation>
    <scope>NUCLEOTIDE SEQUENCE</scope>
</reference>
<proteinExistence type="inferred from homology"/>
<name>A0A146LTH5_LYGHE</name>
<keyword evidence="3" id="KW-0720">Serine protease</keyword>